<feature type="compositionally biased region" description="Polar residues" evidence="1">
    <location>
        <begin position="179"/>
        <end position="197"/>
    </location>
</feature>
<dbReference type="PhylomeDB" id="A7RRA9"/>
<feature type="compositionally biased region" description="Basic and acidic residues" evidence="1">
    <location>
        <begin position="216"/>
        <end position="233"/>
    </location>
</feature>
<accession>A7RRA9</accession>
<keyword evidence="3" id="KW-1185">Reference proteome</keyword>
<dbReference type="OMA" id="THERSQT"/>
<evidence type="ECO:0000256" key="1">
    <source>
        <dbReference type="SAM" id="MobiDB-lite"/>
    </source>
</evidence>
<evidence type="ECO:0000313" key="3">
    <source>
        <dbReference type="Proteomes" id="UP000001593"/>
    </source>
</evidence>
<proteinExistence type="predicted"/>
<evidence type="ECO:0000313" key="2">
    <source>
        <dbReference type="EMBL" id="EDO45917.1"/>
    </source>
</evidence>
<dbReference type="PANTHER" id="PTHR33198">
    <property type="entry name" value="ANK_REP_REGION DOMAIN-CONTAINING PROTEIN-RELATED"/>
    <property type="match status" value="1"/>
</dbReference>
<dbReference type="HOGENOM" id="CLU_035540_1_0_1"/>
<dbReference type="AlphaFoldDB" id="A7RRA9"/>
<dbReference type="EMBL" id="DS469531">
    <property type="protein sequence ID" value="EDO45917.1"/>
    <property type="molecule type" value="Genomic_DNA"/>
</dbReference>
<protein>
    <recommendedName>
        <fullName evidence="4">Retrotransposon gag domain-containing protein</fullName>
    </recommendedName>
</protein>
<sequence>MSDLIGFETAKIDWTTSPDIELKFKRFRQKCELLFDGPLKQRSEEQKCRYLLLWTGDYGLDLFNTWNLSTEEANKLAEYWKRFEEHVKPQSNHLLNRFYLRSLKQNNRPLDEFLTEAKLLIQNSGFPTDLHDELMRDSLVFGADSDAVRKKCIAEGNSLSFKRAREIAHTEEATRLQMNAMSNPQNQREVNIIQNNNKARKQRKGKTTPVNRSNKKPGDEKGASAQHHTPDKC</sequence>
<reference evidence="2 3" key="1">
    <citation type="journal article" date="2007" name="Science">
        <title>Sea anemone genome reveals ancestral eumetazoan gene repertoire and genomic organization.</title>
        <authorList>
            <person name="Putnam N.H."/>
            <person name="Srivastava M."/>
            <person name="Hellsten U."/>
            <person name="Dirks B."/>
            <person name="Chapman J."/>
            <person name="Salamov A."/>
            <person name="Terry A."/>
            <person name="Shapiro H."/>
            <person name="Lindquist E."/>
            <person name="Kapitonov V.V."/>
            <person name="Jurka J."/>
            <person name="Genikhovich G."/>
            <person name="Grigoriev I.V."/>
            <person name="Lucas S.M."/>
            <person name="Steele R.E."/>
            <person name="Finnerty J.R."/>
            <person name="Technau U."/>
            <person name="Martindale M.Q."/>
            <person name="Rokhsar D.S."/>
        </authorList>
    </citation>
    <scope>NUCLEOTIDE SEQUENCE [LARGE SCALE GENOMIC DNA]</scope>
    <source>
        <strain evidence="3">CH2 X CH6</strain>
    </source>
</reference>
<feature type="region of interest" description="Disordered" evidence="1">
    <location>
        <begin position="179"/>
        <end position="233"/>
    </location>
</feature>
<organism evidence="2 3">
    <name type="scientific">Nematostella vectensis</name>
    <name type="common">Starlet sea anemone</name>
    <dbReference type="NCBI Taxonomy" id="45351"/>
    <lineage>
        <taxon>Eukaryota</taxon>
        <taxon>Metazoa</taxon>
        <taxon>Cnidaria</taxon>
        <taxon>Anthozoa</taxon>
        <taxon>Hexacorallia</taxon>
        <taxon>Actiniaria</taxon>
        <taxon>Edwardsiidae</taxon>
        <taxon>Nematostella</taxon>
    </lineage>
</organism>
<evidence type="ECO:0008006" key="4">
    <source>
        <dbReference type="Google" id="ProtNLM"/>
    </source>
</evidence>
<gene>
    <name evidence="2" type="ORF">NEMVEDRAFT_v1g200952</name>
</gene>
<dbReference type="InParanoid" id="A7RRA9"/>
<dbReference type="PANTHER" id="PTHR33198:SF20">
    <property type="entry name" value="RETROTRANSPOSON GAG DOMAIN-CONTAINING PROTEIN"/>
    <property type="match status" value="1"/>
</dbReference>
<name>A7RRA9_NEMVE</name>
<dbReference type="Proteomes" id="UP000001593">
    <property type="component" value="Unassembled WGS sequence"/>
</dbReference>
<dbReference type="STRING" id="45351.A7RRA9"/>
<dbReference type="eggNOG" id="ENOG502SSEM">
    <property type="taxonomic scope" value="Eukaryota"/>
</dbReference>